<dbReference type="EMBL" id="BMFY01000006">
    <property type="protein sequence ID" value="GGA13702.1"/>
    <property type="molecule type" value="Genomic_DNA"/>
</dbReference>
<name>A0A8J2XG59_9MICO</name>
<comment type="caution">
    <text evidence="1">The sequence shown here is derived from an EMBL/GenBank/DDBJ whole genome shotgun (WGS) entry which is preliminary data.</text>
</comment>
<dbReference type="Proteomes" id="UP000616114">
    <property type="component" value="Unassembled WGS sequence"/>
</dbReference>
<dbReference type="AlphaFoldDB" id="A0A8J2XG59"/>
<evidence type="ECO:0000313" key="2">
    <source>
        <dbReference type="Proteomes" id="UP000616114"/>
    </source>
</evidence>
<proteinExistence type="predicted"/>
<keyword evidence="2" id="KW-1185">Reference proteome</keyword>
<organism evidence="1 2">
    <name type="scientific">Sediminivirga luteola</name>
    <dbReference type="NCBI Taxonomy" id="1774748"/>
    <lineage>
        <taxon>Bacteria</taxon>
        <taxon>Bacillati</taxon>
        <taxon>Actinomycetota</taxon>
        <taxon>Actinomycetes</taxon>
        <taxon>Micrococcales</taxon>
        <taxon>Brevibacteriaceae</taxon>
        <taxon>Sediminivirga</taxon>
    </lineage>
</organism>
<gene>
    <name evidence="1" type="ORF">GCM10011333_15790</name>
</gene>
<protein>
    <submittedName>
        <fullName evidence="1">Uncharacterized protein</fullName>
    </submittedName>
</protein>
<reference evidence="1" key="2">
    <citation type="submission" date="2020-09" db="EMBL/GenBank/DDBJ databases">
        <authorList>
            <person name="Sun Q."/>
            <person name="Zhou Y."/>
        </authorList>
    </citation>
    <scope>NUCLEOTIDE SEQUENCE</scope>
    <source>
        <strain evidence="1">CGMCC 1.12785</strain>
    </source>
</reference>
<accession>A0A8J2XG59</accession>
<sequence>MLTAGVACAVLLVLTACSSGERQAHRFISDMDPELLVEEHYSVSSCDLGERLKGCSSGHLTSFHAEVVEGAEPQALGEHLAALEEEHGFLPTLKLTEDAVLQHHRMYFIYDSPNEHLMQLSAEEWTDVIEVLLAAEDVAGDVGVRGVLYRETSRNFPVRLNLVLREDRDPRAESVHAQLARQLPDPESFEVTLRDLPR</sequence>
<reference evidence="1" key="1">
    <citation type="journal article" date="2014" name="Int. J. Syst. Evol. Microbiol.">
        <title>Complete genome sequence of Corynebacterium casei LMG S-19264T (=DSM 44701T), isolated from a smear-ripened cheese.</title>
        <authorList>
            <consortium name="US DOE Joint Genome Institute (JGI-PGF)"/>
            <person name="Walter F."/>
            <person name="Albersmeier A."/>
            <person name="Kalinowski J."/>
            <person name="Ruckert C."/>
        </authorList>
    </citation>
    <scope>NUCLEOTIDE SEQUENCE</scope>
    <source>
        <strain evidence="1">CGMCC 1.12785</strain>
    </source>
</reference>
<evidence type="ECO:0000313" key="1">
    <source>
        <dbReference type="EMBL" id="GGA13702.1"/>
    </source>
</evidence>